<evidence type="ECO:0000256" key="2">
    <source>
        <dbReference type="ARBA" id="ARBA00007928"/>
    </source>
</evidence>
<dbReference type="Pfam" id="PF01810">
    <property type="entry name" value="LysE"/>
    <property type="match status" value="1"/>
</dbReference>
<dbReference type="GO" id="GO:0005886">
    <property type="term" value="C:plasma membrane"/>
    <property type="evidence" value="ECO:0007669"/>
    <property type="project" value="UniProtKB-SubCell"/>
</dbReference>
<feature type="transmembrane region" description="Helical" evidence="7">
    <location>
        <begin position="67"/>
        <end position="87"/>
    </location>
</feature>
<gene>
    <name evidence="8" type="ordered locus">Dd703_0041</name>
</gene>
<comment type="subcellular location">
    <subcellularLocation>
        <location evidence="1">Cell membrane</location>
        <topology evidence="1">Multi-pass membrane protein</topology>
    </subcellularLocation>
</comment>
<dbReference type="KEGG" id="dda:Dd703_0041"/>
<feature type="transmembrane region" description="Helical" evidence="7">
    <location>
        <begin position="182"/>
        <end position="200"/>
    </location>
</feature>
<sequence length="203" mass="22018">MVSLDFLAISLLVVISPGTGTLITLTAGLQYGMRGAWVAAAGCTLGVLPHMLAVVTGLAALYQASALVFDGVKFAGVGYLLFMSWQALRDKTPLTLDADSEFSGKMLVYHAVTANLLNPKLTVFFLAFLPQFVSEHDRQPVRTMLLLSAIFAGITFWVFVGYGAMAVRFRRHVVMNPRVFTAIRWLVAAAFTGLAVKLAVMTR</sequence>
<dbReference type="eggNOG" id="COG1280">
    <property type="taxonomic scope" value="Bacteria"/>
</dbReference>
<dbReference type="InterPro" id="IPR001123">
    <property type="entry name" value="LeuE-type"/>
</dbReference>
<dbReference type="RefSeq" id="WP_012763683.1">
    <property type="nucleotide sequence ID" value="NC_012880.1"/>
</dbReference>
<evidence type="ECO:0000256" key="6">
    <source>
        <dbReference type="ARBA" id="ARBA00023136"/>
    </source>
</evidence>
<dbReference type="GO" id="GO:0042970">
    <property type="term" value="F:homoserine transmembrane transporter activity"/>
    <property type="evidence" value="ECO:0007669"/>
    <property type="project" value="TreeGrafter"/>
</dbReference>
<dbReference type="STRING" id="579405.Dd703_0041"/>
<dbReference type="Proteomes" id="UP000002734">
    <property type="component" value="Chromosome"/>
</dbReference>
<evidence type="ECO:0000313" key="8">
    <source>
        <dbReference type="EMBL" id="ACS83860.1"/>
    </source>
</evidence>
<keyword evidence="9" id="KW-1185">Reference proteome</keyword>
<evidence type="ECO:0000256" key="7">
    <source>
        <dbReference type="SAM" id="Phobius"/>
    </source>
</evidence>
<keyword evidence="3" id="KW-1003">Cell membrane</keyword>
<dbReference type="HOGENOM" id="CLU_079569_3_3_6"/>
<feature type="transmembrane region" description="Helical" evidence="7">
    <location>
        <begin position="107"/>
        <end position="129"/>
    </location>
</feature>
<evidence type="ECO:0000256" key="4">
    <source>
        <dbReference type="ARBA" id="ARBA00022692"/>
    </source>
</evidence>
<feature type="transmembrane region" description="Helical" evidence="7">
    <location>
        <begin position="36"/>
        <end position="60"/>
    </location>
</feature>
<keyword evidence="4 7" id="KW-0812">Transmembrane</keyword>
<organism evidence="8 9">
    <name type="scientific">Musicola paradisiaca (strain Ech703)</name>
    <name type="common">Dickeya paradisiaca</name>
    <name type="synonym">Dickeya dadantii</name>
    <dbReference type="NCBI Taxonomy" id="579405"/>
    <lineage>
        <taxon>Bacteria</taxon>
        <taxon>Pseudomonadati</taxon>
        <taxon>Pseudomonadota</taxon>
        <taxon>Gammaproteobacteria</taxon>
        <taxon>Enterobacterales</taxon>
        <taxon>Pectobacteriaceae</taxon>
        <taxon>Musicola</taxon>
    </lineage>
</organism>
<name>C6C5P7_MUSP7</name>
<dbReference type="PANTHER" id="PTHR30086:SF14">
    <property type="entry name" value="HOMOSERINE_HOMOSERINE LACTONE EFFLUX PROTEIN"/>
    <property type="match status" value="1"/>
</dbReference>
<keyword evidence="5 7" id="KW-1133">Transmembrane helix</keyword>
<reference evidence="8" key="1">
    <citation type="submission" date="2009-06" db="EMBL/GenBank/DDBJ databases">
        <title>Complete sequence of Dickeya dadantii Ech703.</title>
        <authorList>
            <consortium name="US DOE Joint Genome Institute"/>
            <person name="Lucas S."/>
            <person name="Copeland A."/>
            <person name="Lapidus A."/>
            <person name="Glavina del Rio T."/>
            <person name="Dalin E."/>
            <person name="Tice H."/>
            <person name="Bruce D."/>
            <person name="Goodwin L."/>
            <person name="Pitluck S."/>
            <person name="Chertkov O."/>
            <person name="Brettin T."/>
            <person name="Detter J.C."/>
            <person name="Han C."/>
            <person name="Larimer F."/>
            <person name="Land M."/>
            <person name="Hauser L."/>
            <person name="Kyrpides N."/>
            <person name="Mikhailova N."/>
            <person name="Balakrishnan V."/>
            <person name="Glasner J."/>
            <person name="Perna N.T."/>
        </authorList>
    </citation>
    <scope>NUCLEOTIDE SEQUENCE [LARGE SCALE GENOMIC DNA]</scope>
    <source>
        <strain evidence="8">Ech703</strain>
    </source>
</reference>
<keyword evidence="6 7" id="KW-0472">Membrane</keyword>
<dbReference type="EMBL" id="CP001654">
    <property type="protein sequence ID" value="ACS83860.1"/>
    <property type="molecule type" value="Genomic_DNA"/>
</dbReference>
<feature type="transmembrane region" description="Helical" evidence="7">
    <location>
        <begin position="141"/>
        <end position="162"/>
    </location>
</feature>
<comment type="similarity">
    <text evidence="2">Belongs to the Rht family.</text>
</comment>
<accession>C6C5P7</accession>
<evidence type="ECO:0000256" key="1">
    <source>
        <dbReference type="ARBA" id="ARBA00004651"/>
    </source>
</evidence>
<proteinExistence type="inferred from homology"/>
<evidence type="ECO:0000256" key="5">
    <source>
        <dbReference type="ARBA" id="ARBA00022989"/>
    </source>
</evidence>
<protein>
    <submittedName>
        <fullName evidence="8">Lysine exporter protein (LYSE/YGGA)</fullName>
    </submittedName>
</protein>
<evidence type="ECO:0000256" key="3">
    <source>
        <dbReference type="ARBA" id="ARBA00022475"/>
    </source>
</evidence>
<evidence type="ECO:0000313" key="9">
    <source>
        <dbReference type="Proteomes" id="UP000002734"/>
    </source>
</evidence>
<dbReference type="AlphaFoldDB" id="C6C5P7"/>
<dbReference type="PIRSF" id="PIRSF006324">
    <property type="entry name" value="LeuE"/>
    <property type="match status" value="1"/>
</dbReference>
<dbReference type="PANTHER" id="PTHR30086">
    <property type="entry name" value="ARGININE EXPORTER PROTEIN ARGO"/>
    <property type="match status" value="1"/>
</dbReference>